<gene>
    <name evidence="2" type="ORF">Ae201684_015857</name>
</gene>
<dbReference type="PANTHER" id="PTHR31328:SF2">
    <property type="entry name" value="BIOGENESIS OF LYSOSOME-RELATED ORGANELLES COMPLEX 1 SUBUNIT 6"/>
    <property type="match status" value="1"/>
</dbReference>
<feature type="compositionally biased region" description="Acidic residues" evidence="1">
    <location>
        <begin position="12"/>
        <end position="24"/>
    </location>
</feature>
<evidence type="ECO:0000313" key="3">
    <source>
        <dbReference type="Proteomes" id="UP000481153"/>
    </source>
</evidence>
<keyword evidence="3" id="KW-1185">Reference proteome</keyword>
<dbReference type="AlphaFoldDB" id="A0A6G0WG46"/>
<proteinExistence type="predicted"/>
<feature type="region of interest" description="Disordered" evidence="1">
    <location>
        <begin position="1"/>
        <end position="51"/>
    </location>
</feature>
<reference evidence="2 3" key="1">
    <citation type="submission" date="2019-07" db="EMBL/GenBank/DDBJ databases">
        <title>Genomics analysis of Aphanomyces spp. identifies a new class of oomycete effector associated with host adaptation.</title>
        <authorList>
            <person name="Gaulin E."/>
        </authorList>
    </citation>
    <scope>NUCLEOTIDE SEQUENCE [LARGE SCALE GENOMIC DNA]</scope>
    <source>
        <strain evidence="2 3">ATCC 201684</strain>
    </source>
</reference>
<dbReference type="PANTHER" id="PTHR31328">
    <property type="entry name" value="BIOGENESIS OF LYSOSOME-RELATED ORGANELLES COMPLEX 1 SUBUNIT 6"/>
    <property type="match status" value="1"/>
</dbReference>
<dbReference type="InterPro" id="IPR028119">
    <property type="entry name" value="Snapin/Pallidin/Snn1"/>
</dbReference>
<protein>
    <submittedName>
        <fullName evidence="2">Uncharacterized protein</fullName>
    </submittedName>
</protein>
<evidence type="ECO:0000256" key="1">
    <source>
        <dbReference type="SAM" id="MobiDB-lite"/>
    </source>
</evidence>
<accession>A0A6G0WG46</accession>
<sequence length="197" mass="21802">MASMKQGKVFSGEDDESDEEEEEIPWVSSPPISSTPAVVSTTSEPDIAKPDEPVISIVAEPVIPEEPKDVWTASLEGKWTESDGKRKMGLAAASHLQSVLDGSLHQIAELADSQKHLLNLVQERNVHLLRNGHLATIEQTLAQVPAYFQKVVQLKHKMNDITLTLEKLKSRADYLQVEAQSRALAIEEKRDKTVKST</sequence>
<dbReference type="GO" id="GO:0031083">
    <property type="term" value="C:BLOC-1 complex"/>
    <property type="evidence" value="ECO:0007669"/>
    <property type="project" value="TreeGrafter"/>
</dbReference>
<evidence type="ECO:0000313" key="2">
    <source>
        <dbReference type="EMBL" id="KAF0725704.1"/>
    </source>
</evidence>
<dbReference type="GO" id="GO:0030133">
    <property type="term" value="C:transport vesicle"/>
    <property type="evidence" value="ECO:0007669"/>
    <property type="project" value="TreeGrafter"/>
</dbReference>
<dbReference type="EMBL" id="VJMJ01000234">
    <property type="protein sequence ID" value="KAF0725704.1"/>
    <property type="molecule type" value="Genomic_DNA"/>
</dbReference>
<dbReference type="VEuPathDB" id="FungiDB:AeMF1_016901"/>
<organism evidence="2 3">
    <name type="scientific">Aphanomyces euteiches</name>
    <dbReference type="NCBI Taxonomy" id="100861"/>
    <lineage>
        <taxon>Eukaryota</taxon>
        <taxon>Sar</taxon>
        <taxon>Stramenopiles</taxon>
        <taxon>Oomycota</taxon>
        <taxon>Saprolegniomycetes</taxon>
        <taxon>Saprolegniales</taxon>
        <taxon>Verrucalvaceae</taxon>
        <taxon>Aphanomyces</taxon>
    </lineage>
</organism>
<comment type="caution">
    <text evidence="2">The sequence shown here is derived from an EMBL/GenBank/DDBJ whole genome shotgun (WGS) entry which is preliminary data.</text>
</comment>
<feature type="compositionally biased region" description="Polar residues" evidence="1">
    <location>
        <begin position="30"/>
        <end position="44"/>
    </location>
</feature>
<dbReference type="Proteomes" id="UP000481153">
    <property type="component" value="Unassembled WGS sequence"/>
</dbReference>
<dbReference type="Pfam" id="PF14712">
    <property type="entry name" value="Snapin_Pallidin"/>
    <property type="match status" value="1"/>
</dbReference>
<name>A0A6G0WG46_9STRA</name>